<comment type="caution">
    <text evidence="1">The sequence shown here is derived from an EMBL/GenBank/DDBJ whole genome shotgun (WGS) entry which is preliminary data.</text>
</comment>
<evidence type="ECO:0000313" key="2">
    <source>
        <dbReference type="Proteomes" id="UP000639396"/>
    </source>
</evidence>
<dbReference type="RefSeq" id="WP_190931836.1">
    <property type="nucleotide sequence ID" value="NZ_JACXJA010000054.1"/>
</dbReference>
<gene>
    <name evidence="1" type="ORF">IDH45_30010</name>
</gene>
<accession>A0A927CDT4</accession>
<name>A0A927CDT4_9BACL</name>
<organism evidence="1 2">
    <name type="scientific">Paenibacillus oceani</name>
    <dbReference type="NCBI Taxonomy" id="2772510"/>
    <lineage>
        <taxon>Bacteria</taxon>
        <taxon>Bacillati</taxon>
        <taxon>Bacillota</taxon>
        <taxon>Bacilli</taxon>
        <taxon>Bacillales</taxon>
        <taxon>Paenibacillaceae</taxon>
        <taxon>Paenibacillus</taxon>
    </lineage>
</organism>
<dbReference type="Proteomes" id="UP000639396">
    <property type="component" value="Unassembled WGS sequence"/>
</dbReference>
<proteinExistence type="predicted"/>
<evidence type="ECO:0000313" key="1">
    <source>
        <dbReference type="EMBL" id="MBD2866218.1"/>
    </source>
</evidence>
<protein>
    <submittedName>
        <fullName evidence="1">Uncharacterized protein</fullName>
    </submittedName>
</protein>
<reference evidence="1" key="1">
    <citation type="submission" date="2020-09" db="EMBL/GenBank/DDBJ databases">
        <title>A novel bacterium of genus Paenibacillus, isolated from South China Sea.</title>
        <authorList>
            <person name="Huang H."/>
            <person name="Mo K."/>
            <person name="Hu Y."/>
        </authorList>
    </citation>
    <scope>NUCLEOTIDE SEQUENCE</scope>
    <source>
        <strain evidence="1">IB182363</strain>
    </source>
</reference>
<sequence length="333" mass="37678">MSSVCLNIPMKRESKSFTDSLHAILTASGRFDGSKAMLSGLSGMAFKLSVHEKLLPMSVTAYGQWGVEHKPAVDNLGVLTESDGGRTRHPTFRHYRQEAVKWIKGSLDRGVGVIYWIPEFGVIHGYDDEDRIFYIQDGRTTEDQVVLYDNLGLNVTDFWYCRLFGDKVDVPLEAMVLESMRLALQDWDTPHKTMPDTKIASGKLAYSFLIRGLEQGEFNEGGAAYILHSYSVSRREIVDYLREVRGLWPELDEAYACYAGLIEAISVIPDGLKEQERGGGKRVNQADIPLLADRLRKAERLEDEAMELFRAVSRNYPDPKRSTIPRWGTHSPR</sequence>
<keyword evidence="2" id="KW-1185">Reference proteome</keyword>
<dbReference type="EMBL" id="JACXJA010000054">
    <property type="protein sequence ID" value="MBD2866218.1"/>
    <property type="molecule type" value="Genomic_DNA"/>
</dbReference>
<dbReference type="AlphaFoldDB" id="A0A927CDT4"/>